<keyword evidence="3" id="KW-1185">Reference proteome</keyword>
<evidence type="ECO:0000256" key="1">
    <source>
        <dbReference type="SAM" id="SignalP"/>
    </source>
</evidence>
<dbReference type="Proteomes" id="UP001595748">
    <property type="component" value="Unassembled WGS sequence"/>
</dbReference>
<feature type="chain" id="PRO_5045613067" description="DUF1795 domain-containing protein" evidence="1">
    <location>
        <begin position="24"/>
        <end position="173"/>
    </location>
</feature>
<gene>
    <name evidence="2" type="ORF">ACFOPQ_11845</name>
</gene>
<reference evidence="3" key="1">
    <citation type="journal article" date="2019" name="Int. J. Syst. Evol. Microbiol.">
        <title>The Global Catalogue of Microorganisms (GCM) 10K type strain sequencing project: providing services to taxonomists for standard genome sequencing and annotation.</title>
        <authorList>
            <consortium name="The Broad Institute Genomics Platform"/>
            <consortium name="The Broad Institute Genome Sequencing Center for Infectious Disease"/>
            <person name="Wu L."/>
            <person name="Ma J."/>
        </authorList>
    </citation>
    <scope>NUCLEOTIDE SEQUENCE [LARGE SCALE GENOMIC DNA]</scope>
    <source>
        <strain evidence="3">CCTCC AB 2013263</strain>
    </source>
</reference>
<feature type="signal peptide" evidence="1">
    <location>
        <begin position="1"/>
        <end position="23"/>
    </location>
</feature>
<proteinExistence type="predicted"/>
<organism evidence="2 3">
    <name type="scientific">Deinococcus antarcticus</name>
    <dbReference type="NCBI Taxonomy" id="1298767"/>
    <lineage>
        <taxon>Bacteria</taxon>
        <taxon>Thermotogati</taxon>
        <taxon>Deinococcota</taxon>
        <taxon>Deinococci</taxon>
        <taxon>Deinococcales</taxon>
        <taxon>Deinococcaceae</taxon>
        <taxon>Deinococcus</taxon>
    </lineage>
</organism>
<evidence type="ECO:0008006" key="4">
    <source>
        <dbReference type="Google" id="ProtNLM"/>
    </source>
</evidence>
<name>A0ABV8ABB7_9DEIO</name>
<evidence type="ECO:0000313" key="3">
    <source>
        <dbReference type="Proteomes" id="UP001595748"/>
    </source>
</evidence>
<protein>
    <recommendedName>
        <fullName evidence="4">DUF1795 domain-containing protein</fullName>
    </recommendedName>
</protein>
<keyword evidence="1" id="KW-0732">Signal</keyword>
<evidence type="ECO:0000313" key="2">
    <source>
        <dbReference type="EMBL" id="MFC3861452.1"/>
    </source>
</evidence>
<dbReference type="RefSeq" id="WP_380078353.1">
    <property type="nucleotide sequence ID" value="NZ_JBHRZF010000142.1"/>
</dbReference>
<accession>A0ABV8ABB7</accession>
<sequence>MTFKAVLPALVLTAGLAAQSASAQTLVPFSDAKLPFSFSHPQGWLGVDLGDKTSGVSMVSGKTTPATMIRLLFAPKANGQTLNLTEQFTGYEQGLKSTGVSVRPQSSYPVSYGGLRGMEREYIVSNGQKSIKMRVWFAQGSKNLYYFQLSDTVARYPTSSLLFTKVMRTVKFK</sequence>
<comment type="caution">
    <text evidence="2">The sequence shown here is derived from an EMBL/GenBank/DDBJ whole genome shotgun (WGS) entry which is preliminary data.</text>
</comment>
<dbReference type="EMBL" id="JBHRZF010000142">
    <property type="protein sequence ID" value="MFC3861452.1"/>
    <property type="molecule type" value="Genomic_DNA"/>
</dbReference>